<dbReference type="RefSeq" id="XP_073764699.1">
    <property type="nucleotide sequence ID" value="XM_073908598.1"/>
</dbReference>
<evidence type="ECO:0000313" key="2">
    <source>
        <dbReference type="RefSeq" id="XP_073764699.1"/>
    </source>
</evidence>
<evidence type="ECO:0000313" key="1">
    <source>
        <dbReference type="Proteomes" id="UP000000437"/>
    </source>
</evidence>
<dbReference type="Proteomes" id="UP000000437">
    <property type="component" value="Chromosome 1"/>
</dbReference>
<sequence>MSQFLCLKNIRTFLCACLEKFGMKKNELFEAFDLFDVRDFAKVIDTLSILSQSPLAIQRGFRPFPDEACVGDDDIYNGLSDQIDDTVEEDDDLYDCVDEDADEGDDVYEDLMRTEEPETQKVEVDKRSCCLQEIRQTEEKYTNTLDSILQHFLKPLQPFLQPVDVENIFINIHDLASTHRSLFHQLQTSILQEGAETLYQIFIDYKEKLLLYGRYCSQVEAATKHLDKITSSREDVRMKLEECSMRANSGRFTLRDLLMVPMQRVLKYHLLLQELMKHTVDQQDKENLRTALDAMRDLAQCVNEVKRDNEIIRQITTFQLCIENMSQSLALYGRPKIDGELKICCPEKRSKQDRYGFLFDKALLVCKKRSGENLELKELIELQHFHLRDETAGERDNKKWTHTFLLMDIYGQGGYDLYFKTRELKKKWLEQFEMALSNLCPENGSANGHEFQMYCFEDTTSCKACQMLLRGIFYQGYRCSRCRMAAHKECLGRVPACGRNSELSGTMKKSKTMRVTQRQNKPGLPKMEVCVDYYGLPPPPGSFGSPLLLTAGDVVELTQAEADMQWWEGRNLRIGEVGWFPCSKVQPFVPATPPDLSGLPWFAGSLDRSGAKALLNSRSDGTFLVRQKDAGEFAISLKFNMDTRHIKVTYSEGLYRINEKKAFRGLFELVQYYQENSLKECFKDVDSRLQTAYKQPEQSTAAHNSSTHSTGASERYFGTAKVRYDFSARDRTELSLREGDTVKIISKKAHNGWWKGEVYGRVGLFPANYVEEEHSDYC</sequence>
<organism evidence="1 2">
    <name type="scientific">Danio rerio</name>
    <name type="common">Zebrafish</name>
    <name type="synonym">Brachydanio rerio</name>
    <dbReference type="NCBI Taxonomy" id="7955"/>
    <lineage>
        <taxon>Eukaryota</taxon>
        <taxon>Metazoa</taxon>
        <taxon>Chordata</taxon>
        <taxon>Craniata</taxon>
        <taxon>Vertebrata</taxon>
        <taxon>Euteleostomi</taxon>
        <taxon>Actinopterygii</taxon>
        <taxon>Neopterygii</taxon>
        <taxon>Teleostei</taxon>
        <taxon>Ostariophysi</taxon>
        <taxon>Cypriniformes</taxon>
        <taxon>Danionidae</taxon>
        <taxon>Danioninae</taxon>
        <taxon>Danio</taxon>
    </lineage>
</organism>
<accession>A0AC58G4N5</accession>
<name>A0AC58G4N5_DANRE</name>
<reference evidence="2" key="1">
    <citation type="submission" date="2025-08" db="UniProtKB">
        <authorList>
            <consortium name="RefSeq"/>
        </authorList>
    </citation>
    <scope>IDENTIFICATION</scope>
    <source>
        <strain evidence="2">Tuebingen</strain>
        <tissue evidence="2">Fibroblasts and whole tissue</tissue>
    </source>
</reference>
<keyword evidence="1" id="KW-1185">Reference proteome</keyword>
<gene>
    <name evidence="2" type="primary">LOC137494316</name>
</gene>
<proteinExistence type="predicted"/>
<protein>
    <submittedName>
        <fullName evidence="2">Proto-oncogene vav isoform X4</fullName>
    </submittedName>
</protein>